<protein>
    <recommendedName>
        <fullName evidence="6">Protein kinase domain-containing protein</fullName>
    </recommendedName>
</protein>
<feature type="compositionally biased region" description="Basic and acidic residues" evidence="5">
    <location>
        <begin position="102"/>
        <end position="113"/>
    </location>
</feature>
<reference evidence="7" key="2">
    <citation type="submission" date="2025-09" db="UniProtKB">
        <authorList>
            <consortium name="Ensembl"/>
        </authorList>
    </citation>
    <scope>IDENTIFICATION</scope>
</reference>
<dbReference type="GO" id="GO:0004672">
    <property type="term" value="F:protein kinase activity"/>
    <property type="evidence" value="ECO:0007669"/>
    <property type="project" value="InterPro"/>
</dbReference>
<evidence type="ECO:0000256" key="3">
    <source>
        <dbReference type="ARBA" id="ARBA00022777"/>
    </source>
</evidence>
<dbReference type="Ensembl" id="ENSCLMT00005004222.1">
    <property type="protein sequence ID" value="ENSCLMP00005003885.1"/>
    <property type="gene ID" value="ENSCLMG00005002195.1"/>
</dbReference>
<organism evidence="7 8">
    <name type="scientific">Cyclopterus lumpus</name>
    <name type="common">Lumpsucker</name>
    <dbReference type="NCBI Taxonomy" id="8103"/>
    <lineage>
        <taxon>Eukaryota</taxon>
        <taxon>Metazoa</taxon>
        <taxon>Chordata</taxon>
        <taxon>Craniata</taxon>
        <taxon>Vertebrata</taxon>
        <taxon>Euteleostomi</taxon>
        <taxon>Actinopterygii</taxon>
        <taxon>Neopterygii</taxon>
        <taxon>Teleostei</taxon>
        <taxon>Neoteleostei</taxon>
        <taxon>Acanthomorphata</taxon>
        <taxon>Eupercaria</taxon>
        <taxon>Perciformes</taxon>
        <taxon>Cottioidei</taxon>
        <taxon>Cottales</taxon>
        <taxon>Cyclopteridae</taxon>
        <taxon>Cyclopterus</taxon>
    </lineage>
</organism>
<reference evidence="7" key="1">
    <citation type="submission" date="2025-08" db="UniProtKB">
        <authorList>
            <consortium name="Ensembl"/>
        </authorList>
    </citation>
    <scope>IDENTIFICATION</scope>
</reference>
<feature type="domain" description="Protein kinase" evidence="6">
    <location>
        <begin position="1"/>
        <end position="89"/>
    </location>
</feature>
<evidence type="ECO:0000313" key="8">
    <source>
        <dbReference type="Proteomes" id="UP000694565"/>
    </source>
</evidence>
<dbReference type="InterPro" id="IPR000719">
    <property type="entry name" value="Prot_kinase_dom"/>
</dbReference>
<dbReference type="PANTHER" id="PTHR48016:SF9">
    <property type="entry name" value="MITOGEN-ACTIVATED PROTEIN KINASE KINASE KINASE 14"/>
    <property type="match status" value="1"/>
</dbReference>
<dbReference type="SUPFAM" id="SSF56112">
    <property type="entry name" value="Protein kinase-like (PK-like)"/>
    <property type="match status" value="1"/>
</dbReference>
<keyword evidence="4" id="KW-0067">ATP-binding</keyword>
<dbReference type="PROSITE" id="PS50011">
    <property type="entry name" value="PROTEIN_KINASE_DOM"/>
    <property type="match status" value="1"/>
</dbReference>
<dbReference type="PANTHER" id="PTHR48016">
    <property type="entry name" value="MAP KINASE KINASE KINASE SSK2-RELATED-RELATED"/>
    <property type="match status" value="1"/>
</dbReference>
<accession>A0A8C2WHP0</accession>
<dbReference type="GO" id="GO:0007249">
    <property type="term" value="P:canonical NF-kappaB signal transduction"/>
    <property type="evidence" value="ECO:0007669"/>
    <property type="project" value="TreeGrafter"/>
</dbReference>
<evidence type="ECO:0000256" key="5">
    <source>
        <dbReference type="SAM" id="MobiDB-lite"/>
    </source>
</evidence>
<dbReference type="GO" id="GO:0005524">
    <property type="term" value="F:ATP binding"/>
    <property type="evidence" value="ECO:0007669"/>
    <property type="project" value="UniProtKB-KW"/>
</dbReference>
<dbReference type="GeneTree" id="ENSGT00940000156497"/>
<evidence type="ECO:0000256" key="1">
    <source>
        <dbReference type="ARBA" id="ARBA00022679"/>
    </source>
</evidence>
<dbReference type="Proteomes" id="UP000694565">
    <property type="component" value="Unplaced"/>
</dbReference>
<feature type="region of interest" description="Disordered" evidence="5">
    <location>
        <begin position="102"/>
        <end position="122"/>
    </location>
</feature>
<dbReference type="AlphaFoldDB" id="A0A8C2WHP0"/>
<evidence type="ECO:0000313" key="7">
    <source>
        <dbReference type="Ensembl" id="ENSCLMP00005003885.1"/>
    </source>
</evidence>
<dbReference type="InterPro" id="IPR050538">
    <property type="entry name" value="MAP_kinase_kinase_kinase"/>
</dbReference>
<proteinExistence type="predicted"/>
<dbReference type="InterPro" id="IPR011009">
    <property type="entry name" value="Kinase-like_dom_sf"/>
</dbReference>
<evidence type="ECO:0000256" key="4">
    <source>
        <dbReference type="ARBA" id="ARBA00022840"/>
    </source>
</evidence>
<keyword evidence="3" id="KW-0418">Kinase</keyword>
<evidence type="ECO:0000259" key="6">
    <source>
        <dbReference type="PROSITE" id="PS50011"/>
    </source>
</evidence>
<evidence type="ECO:0000256" key="2">
    <source>
        <dbReference type="ARBA" id="ARBA00022741"/>
    </source>
</evidence>
<keyword evidence="2" id="KW-0547">Nucleotide-binding</keyword>
<keyword evidence="8" id="KW-1185">Reference proteome</keyword>
<keyword evidence="1" id="KW-0808">Transferase</keyword>
<sequence>MAPEVARGDRPRGEADVWSSCCMLLHMLNGRHPWIRYYSHPLCLQPPPLWEVPSTCNNFTAKVFRAGLQKDPDRRASAKELRRKTTKALRAGRCHRLEGRRLGPRLRGGDRLPHQGMGVPASTAAGRLLGHRLRLRGRYLHGRGGAGSGKVAEE</sequence>
<name>A0A8C2WHP0_CYCLU</name>
<dbReference type="Gene3D" id="1.10.510.10">
    <property type="entry name" value="Transferase(Phosphotransferase) domain 1"/>
    <property type="match status" value="1"/>
</dbReference>